<organism evidence="2 3">
    <name type="scientific">Moniliophthora roreri</name>
    <name type="common">Frosty pod rot fungus</name>
    <name type="synonym">Monilia roreri</name>
    <dbReference type="NCBI Taxonomy" id="221103"/>
    <lineage>
        <taxon>Eukaryota</taxon>
        <taxon>Fungi</taxon>
        <taxon>Dikarya</taxon>
        <taxon>Basidiomycota</taxon>
        <taxon>Agaricomycotina</taxon>
        <taxon>Agaricomycetes</taxon>
        <taxon>Agaricomycetidae</taxon>
        <taxon>Agaricales</taxon>
        <taxon>Marasmiineae</taxon>
        <taxon>Marasmiaceae</taxon>
        <taxon>Moniliophthora</taxon>
    </lineage>
</organism>
<evidence type="ECO:0000313" key="2">
    <source>
        <dbReference type="EMBL" id="KTB42447.1"/>
    </source>
</evidence>
<evidence type="ECO:0000256" key="1">
    <source>
        <dbReference type="SAM" id="MobiDB-lite"/>
    </source>
</evidence>
<protein>
    <submittedName>
        <fullName evidence="2">Uncharacterized protein</fullName>
    </submittedName>
</protein>
<feature type="compositionally biased region" description="Basic and acidic residues" evidence="1">
    <location>
        <begin position="626"/>
        <end position="643"/>
    </location>
</feature>
<feature type="region of interest" description="Disordered" evidence="1">
    <location>
        <begin position="548"/>
        <end position="643"/>
    </location>
</feature>
<comment type="caution">
    <text evidence="2">The sequence shown here is derived from an EMBL/GenBank/DDBJ whole genome shotgun (WGS) entry which is preliminary data.</text>
</comment>
<evidence type="ECO:0000313" key="3">
    <source>
        <dbReference type="Proteomes" id="UP000054988"/>
    </source>
</evidence>
<accession>A0A0W0G1I5</accession>
<dbReference type="EMBL" id="LATX01001335">
    <property type="protein sequence ID" value="KTB42447.1"/>
    <property type="molecule type" value="Genomic_DNA"/>
</dbReference>
<gene>
    <name evidence="2" type="ORF">WG66_5022</name>
</gene>
<dbReference type="AlphaFoldDB" id="A0A0W0G1I5"/>
<reference evidence="2 3" key="1">
    <citation type="submission" date="2015-12" db="EMBL/GenBank/DDBJ databases">
        <title>Draft genome sequence of Moniliophthora roreri, the causal agent of frosty pod rot of cacao.</title>
        <authorList>
            <person name="Aime M.C."/>
            <person name="Diaz-Valderrama J.R."/>
            <person name="Kijpornyongpan T."/>
            <person name="Phillips-Mora W."/>
        </authorList>
    </citation>
    <scope>NUCLEOTIDE SEQUENCE [LARGE SCALE GENOMIC DNA]</scope>
    <source>
        <strain evidence="2 3">MCA 2952</strain>
    </source>
</reference>
<dbReference type="Proteomes" id="UP000054988">
    <property type="component" value="Unassembled WGS sequence"/>
</dbReference>
<sequence length="643" mass="74615">MFNEAQNLSISGNATNVVHRDQYNGATTIINRIVRTGRPGRTVVERGRRRHDIDSEYDQYREIIRGDIHKLERLSSQDVWVSWEWKDGQPIWTCQRTVHQARVYGDDRAFTAISYHGRDAKKIWKKEFMKYSQADDPVVLLQLFAINRSRVPTLLFYDEWLPLGHLYSKVKETFWEGYYLKVYTCVWWRRLTPKDFGSKLWLNSRTGRISSGPDGPYTYLQHPRVPYNCEDMPSAMEMATTDTCLRFFNQTRAENIDYDVLEYACEQKSFTCIESLLGIDSPDDHPHGFWRRSTCDRWFCEICGCIARDEVRDFIGRLRLDTVYSGAQLDKIAIVKEGLAYAWNTWQDALSDQTLLDGGLTGFRFNWFNVGSQRLYWIHFDTEVPEDAWLSQVHRSELSISDSETCFIPYLDFCLNLEPRHKQLGVSDSETLPIVYLFLRPPPIYLADIDSWLSQVSFWSFDKNGTSEIPETECECLGLPYITFGEVLLRLYTWPKYIYDGLHAWQVARGFDPATVDFARSLDLPILEPAISQFEEIIEQEPLVCSSPPEPVANSVHRDPDDPSASSQFSPLPTLAATRIPQRQAPRKRKQVQVVIIHDTDSESEPEFSLTFHAEAETRQSCMKSSDTRPESESESEHRSHRF</sequence>
<name>A0A0W0G1I5_MONRR</name>
<proteinExistence type="predicted"/>